<dbReference type="GO" id="GO:0016020">
    <property type="term" value="C:membrane"/>
    <property type="evidence" value="ECO:0007669"/>
    <property type="project" value="UniProtKB-SubCell"/>
</dbReference>
<evidence type="ECO:0000256" key="3">
    <source>
        <dbReference type="ARBA" id="ARBA00022989"/>
    </source>
</evidence>
<dbReference type="PROSITE" id="PS50835">
    <property type="entry name" value="IG_LIKE"/>
    <property type="match status" value="1"/>
</dbReference>
<keyword evidence="2" id="KW-0812">Transmembrane</keyword>
<keyword evidence="8" id="KW-1185">Reference proteome</keyword>
<evidence type="ECO:0000256" key="1">
    <source>
        <dbReference type="ARBA" id="ARBA00004479"/>
    </source>
</evidence>
<organism evidence="7 8">
    <name type="scientific">Umbra pygmaea</name>
    <name type="common">Eastern mudminnow</name>
    <dbReference type="NCBI Taxonomy" id="75934"/>
    <lineage>
        <taxon>Eukaryota</taxon>
        <taxon>Metazoa</taxon>
        <taxon>Chordata</taxon>
        <taxon>Craniata</taxon>
        <taxon>Vertebrata</taxon>
        <taxon>Euteleostomi</taxon>
        <taxon>Actinopterygii</taxon>
        <taxon>Neopterygii</taxon>
        <taxon>Teleostei</taxon>
        <taxon>Protacanthopterygii</taxon>
        <taxon>Esociformes</taxon>
        <taxon>Umbridae</taxon>
        <taxon>Umbra</taxon>
    </lineage>
</organism>
<evidence type="ECO:0000313" key="7">
    <source>
        <dbReference type="EMBL" id="KAL0985036.1"/>
    </source>
</evidence>
<keyword evidence="3" id="KW-0472">Membrane</keyword>
<evidence type="ECO:0000256" key="5">
    <source>
        <dbReference type="SAM" id="SignalP"/>
    </source>
</evidence>
<evidence type="ECO:0000259" key="6">
    <source>
        <dbReference type="PROSITE" id="PS50835"/>
    </source>
</evidence>
<evidence type="ECO:0000256" key="2">
    <source>
        <dbReference type="ARBA" id="ARBA00022692"/>
    </source>
</evidence>
<evidence type="ECO:0000313" key="8">
    <source>
        <dbReference type="Proteomes" id="UP001557470"/>
    </source>
</evidence>
<keyword evidence="4" id="KW-0325">Glycoprotein</keyword>
<gene>
    <name evidence="7" type="ORF">UPYG_G00152110</name>
</gene>
<comment type="subcellular location">
    <subcellularLocation>
        <location evidence="1">Membrane</location>
        <topology evidence="1">Single-pass type I membrane protein</topology>
    </subcellularLocation>
</comment>
<dbReference type="Gene3D" id="2.60.40.10">
    <property type="entry name" value="Immunoglobulins"/>
    <property type="match status" value="1"/>
</dbReference>
<reference evidence="7 8" key="1">
    <citation type="submission" date="2024-06" db="EMBL/GenBank/DDBJ databases">
        <authorList>
            <person name="Pan Q."/>
            <person name="Wen M."/>
            <person name="Jouanno E."/>
            <person name="Zahm M."/>
            <person name="Klopp C."/>
            <person name="Cabau C."/>
            <person name="Louis A."/>
            <person name="Berthelot C."/>
            <person name="Parey E."/>
            <person name="Roest Crollius H."/>
            <person name="Montfort J."/>
            <person name="Robinson-Rechavi M."/>
            <person name="Bouchez O."/>
            <person name="Lampietro C."/>
            <person name="Lopez Roques C."/>
            <person name="Donnadieu C."/>
            <person name="Postlethwait J."/>
            <person name="Bobe J."/>
            <person name="Verreycken H."/>
            <person name="Guiguen Y."/>
        </authorList>
    </citation>
    <scope>NUCLEOTIDE SEQUENCE [LARGE SCALE GENOMIC DNA]</scope>
    <source>
        <strain evidence="7">Up_M1</strain>
        <tissue evidence="7">Testis</tissue>
    </source>
</reference>
<keyword evidence="5" id="KW-0732">Signal</keyword>
<feature type="chain" id="PRO_5044863296" description="Ig-like domain-containing protein" evidence="5">
    <location>
        <begin position="28"/>
        <end position="146"/>
    </location>
</feature>
<dbReference type="Proteomes" id="UP001557470">
    <property type="component" value="Unassembled WGS sequence"/>
</dbReference>
<dbReference type="SUPFAM" id="SSF48726">
    <property type="entry name" value="Immunoglobulin"/>
    <property type="match status" value="1"/>
</dbReference>
<dbReference type="Pfam" id="PF07686">
    <property type="entry name" value="V-set"/>
    <property type="match status" value="1"/>
</dbReference>
<protein>
    <recommendedName>
        <fullName evidence="6">Ig-like domain-containing protein</fullName>
    </recommendedName>
</protein>
<keyword evidence="3" id="KW-1133">Transmembrane helix</keyword>
<dbReference type="InterPro" id="IPR051116">
    <property type="entry name" value="Surface_Rcpt/Adhesion_Mol"/>
</dbReference>
<name>A0ABD0WX75_UMBPY</name>
<sequence>MDGMVTFGRTSLVCTLLLWLSLHECWAAVTVTASPKVEVIKGETASLPCTFKIPPSANNIVEWFIEEGGTRKRVAFRSVSNGAGKSDEGTRLSGRVTMETDFSLTISPVNVEDELPFYCQVTAGPNGVGEAVTQLKVFCELLSNEL</sequence>
<dbReference type="InterPro" id="IPR036179">
    <property type="entry name" value="Ig-like_dom_sf"/>
</dbReference>
<evidence type="ECO:0000256" key="4">
    <source>
        <dbReference type="ARBA" id="ARBA00023180"/>
    </source>
</evidence>
<dbReference type="InterPro" id="IPR003599">
    <property type="entry name" value="Ig_sub"/>
</dbReference>
<dbReference type="EMBL" id="JAGEUA010000004">
    <property type="protein sequence ID" value="KAL0985036.1"/>
    <property type="molecule type" value="Genomic_DNA"/>
</dbReference>
<dbReference type="InterPro" id="IPR013783">
    <property type="entry name" value="Ig-like_fold"/>
</dbReference>
<dbReference type="InterPro" id="IPR013106">
    <property type="entry name" value="Ig_V-set"/>
</dbReference>
<comment type="caution">
    <text evidence="7">The sequence shown here is derived from an EMBL/GenBank/DDBJ whole genome shotgun (WGS) entry which is preliminary data.</text>
</comment>
<accession>A0ABD0WX75</accession>
<dbReference type="PANTHER" id="PTHR11973:SF18">
    <property type="entry name" value="CELL SURFACE GLYCOPROTEIN MUC18"/>
    <property type="match status" value="1"/>
</dbReference>
<feature type="signal peptide" evidence="5">
    <location>
        <begin position="1"/>
        <end position="27"/>
    </location>
</feature>
<proteinExistence type="predicted"/>
<dbReference type="InterPro" id="IPR007110">
    <property type="entry name" value="Ig-like_dom"/>
</dbReference>
<feature type="domain" description="Ig-like" evidence="6">
    <location>
        <begin position="27"/>
        <end position="138"/>
    </location>
</feature>
<dbReference type="SMART" id="SM00409">
    <property type="entry name" value="IG"/>
    <property type="match status" value="1"/>
</dbReference>
<dbReference type="AlphaFoldDB" id="A0ABD0WX75"/>
<dbReference type="PANTHER" id="PTHR11973">
    <property type="entry name" value="CELL SURFACE GLYCOPROTEIN MUC18-RELATED"/>
    <property type="match status" value="1"/>
</dbReference>